<dbReference type="AlphaFoldDB" id="A0A7J9FGI7"/>
<reference evidence="2 3" key="1">
    <citation type="journal article" date="2019" name="Genome Biol. Evol.">
        <title>Insights into the evolution of the New World diploid cottons (Gossypium, subgenus Houzingenia) based on genome sequencing.</title>
        <authorList>
            <person name="Grover C.E."/>
            <person name="Arick M.A. 2nd"/>
            <person name="Thrash A."/>
            <person name="Conover J.L."/>
            <person name="Sanders W.S."/>
            <person name="Peterson D.G."/>
            <person name="Frelichowski J.E."/>
            <person name="Scheffler J.A."/>
            <person name="Scheffler B.E."/>
            <person name="Wendel J.F."/>
        </authorList>
    </citation>
    <scope>NUCLEOTIDE SEQUENCE [LARGE SCALE GENOMIC DNA]</scope>
    <source>
        <strain evidence="2">8</strain>
        <tissue evidence="2">Leaf</tissue>
    </source>
</reference>
<keyword evidence="3" id="KW-1185">Reference proteome</keyword>
<accession>A0A7J9FGI7</accession>
<name>A0A7J9FGI7_9ROSI</name>
<dbReference type="CDD" id="cd06222">
    <property type="entry name" value="RNase_H_like"/>
    <property type="match status" value="1"/>
</dbReference>
<dbReference type="PROSITE" id="PS50878">
    <property type="entry name" value="RT_POL"/>
    <property type="match status" value="1"/>
</dbReference>
<dbReference type="Proteomes" id="UP000593568">
    <property type="component" value="Unassembled WGS sequence"/>
</dbReference>
<evidence type="ECO:0000313" key="2">
    <source>
        <dbReference type="EMBL" id="MBA0784357.1"/>
    </source>
</evidence>
<protein>
    <recommendedName>
        <fullName evidence="1">Reverse transcriptase domain-containing protein</fullName>
    </recommendedName>
</protein>
<sequence length="420" mass="47832">MAVKLDLGKAYDRVSWDFISTSLNAAKILVFLRRVIMLAISSSSMQILWNGVSTQKFKSVRGIYQGYPLSLYLFVLCMEWLGHIIRAEMDIGKREPIRLPRISPAVLHLFFANDLVIFCKAQLDQALLLDSIINQFCEASGHRIGVRKSNIFFSKVTEVDARKAKITELGCEKVIYGKENHFGTIKFNLVYWRWRYCPLLERPLDSRITSIPPSHSDSGSDKVIWARSTLGAFSIPCKKGIGHNNSCSLCGHMFEDLAHVLRDCPFSKDAWMLVLSEQLKQRFFSTSFPDWLLLNLCFHERLQGSGLTWSCLFGLIALRIWKNRNLFIFQNISWVVTEVVKASSCWARQYETHIGGCKRNNLNSNLVNNSDDTWVFLSTDGVVARDSGYAATRGVVRDHNGNWIMGFTRFLGVCSPFEAE</sequence>
<dbReference type="EMBL" id="JABEZW010000013">
    <property type="protein sequence ID" value="MBA0784357.1"/>
    <property type="molecule type" value="Genomic_DNA"/>
</dbReference>
<dbReference type="InterPro" id="IPR000477">
    <property type="entry name" value="RT_dom"/>
</dbReference>
<feature type="non-terminal residue" evidence="2">
    <location>
        <position position="1"/>
    </location>
</feature>
<organism evidence="2 3">
    <name type="scientific">Gossypium trilobum</name>
    <dbReference type="NCBI Taxonomy" id="34281"/>
    <lineage>
        <taxon>Eukaryota</taxon>
        <taxon>Viridiplantae</taxon>
        <taxon>Streptophyta</taxon>
        <taxon>Embryophyta</taxon>
        <taxon>Tracheophyta</taxon>
        <taxon>Spermatophyta</taxon>
        <taxon>Magnoliopsida</taxon>
        <taxon>eudicotyledons</taxon>
        <taxon>Gunneridae</taxon>
        <taxon>Pentapetalae</taxon>
        <taxon>rosids</taxon>
        <taxon>malvids</taxon>
        <taxon>Malvales</taxon>
        <taxon>Malvaceae</taxon>
        <taxon>Malvoideae</taxon>
        <taxon>Gossypium</taxon>
    </lineage>
</organism>
<dbReference type="InterPro" id="IPR044730">
    <property type="entry name" value="RNase_H-like_dom_plant"/>
</dbReference>
<dbReference type="PANTHER" id="PTHR33116:SF86">
    <property type="entry name" value="REVERSE TRANSCRIPTASE DOMAIN-CONTAINING PROTEIN"/>
    <property type="match status" value="1"/>
</dbReference>
<evidence type="ECO:0000259" key="1">
    <source>
        <dbReference type="PROSITE" id="PS50878"/>
    </source>
</evidence>
<dbReference type="PANTHER" id="PTHR33116">
    <property type="entry name" value="REVERSE TRANSCRIPTASE ZINC-BINDING DOMAIN-CONTAINING PROTEIN-RELATED-RELATED"/>
    <property type="match status" value="1"/>
</dbReference>
<dbReference type="Pfam" id="PF00078">
    <property type="entry name" value="RVT_1"/>
    <property type="match status" value="1"/>
</dbReference>
<proteinExistence type="predicted"/>
<feature type="domain" description="Reverse transcriptase" evidence="1">
    <location>
        <begin position="1"/>
        <end position="189"/>
    </location>
</feature>
<evidence type="ECO:0000313" key="3">
    <source>
        <dbReference type="Proteomes" id="UP000593568"/>
    </source>
</evidence>
<gene>
    <name evidence="2" type="ORF">Gotri_001941</name>
</gene>
<comment type="caution">
    <text evidence="2">The sequence shown here is derived from an EMBL/GenBank/DDBJ whole genome shotgun (WGS) entry which is preliminary data.</text>
</comment>